<reference evidence="1" key="1">
    <citation type="submission" date="2021-07" db="EMBL/GenBank/DDBJ databases">
        <authorList>
            <person name="Branca A.L. A."/>
        </authorList>
    </citation>
    <scope>NUCLEOTIDE SEQUENCE</scope>
</reference>
<organism evidence="1 2">
    <name type="scientific">Penicillium salamii</name>
    <dbReference type="NCBI Taxonomy" id="1612424"/>
    <lineage>
        <taxon>Eukaryota</taxon>
        <taxon>Fungi</taxon>
        <taxon>Dikarya</taxon>
        <taxon>Ascomycota</taxon>
        <taxon>Pezizomycotina</taxon>
        <taxon>Eurotiomycetes</taxon>
        <taxon>Eurotiomycetidae</taxon>
        <taxon>Eurotiales</taxon>
        <taxon>Aspergillaceae</taxon>
        <taxon>Penicillium</taxon>
    </lineage>
</organism>
<evidence type="ECO:0000313" key="1">
    <source>
        <dbReference type="EMBL" id="CAG8425938.1"/>
    </source>
</evidence>
<comment type="caution">
    <text evidence="1">The sequence shown here is derived from an EMBL/GenBank/DDBJ whole genome shotgun (WGS) entry which is preliminary data.</text>
</comment>
<dbReference type="EMBL" id="CAJVPD010000293">
    <property type="protein sequence ID" value="CAG8425938.1"/>
    <property type="molecule type" value="Genomic_DNA"/>
</dbReference>
<dbReference type="Proteomes" id="UP001152592">
    <property type="component" value="Unassembled WGS sequence"/>
</dbReference>
<evidence type="ECO:0000313" key="2">
    <source>
        <dbReference type="Proteomes" id="UP001152592"/>
    </source>
</evidence>
<accession>A0A9W4JXP6</accession>
<name>A0A9W4JXP6_9EURO</name>
<gene>
    <name evidence="1" type="ORF">PSALAMII_LOCUS10263</name>
</gene>
<dbReference type="OrthoDB" id="7763451at2759"/>
<dbReference type="AlphaFoldDB" id="A0A9W4JXP6"/>
<protein>
    <submittedName>
        <fullName evidence="1">Uncharacterized protein</fullName>
    </submittedName>
</protein>
<proteinExistence type="predicted"/>
<sequence>MNASALLIEMASTAEALKNESPGSRQILIAQSHALIEALELPSEFVRRTFWAEPAESAAIHLAIDINLFQHLKETPRGSDLLAIAVDPGLIRRLARH</sequence>